<dbReference type="EMBL" id="SHMQ01000007">
    <property type="protein sequence ID" value="RZV39671.1"/>
    <property type="molecule type" value="Genomic_DNA"/>
</dbReference>
<reference evidence="1 2" key="1">
    <citation type="submission" date="2019-01" db="EMBL/GenBank/DDBJ databases">
        <title>Insights into ecological role of a new deltaproteobacterial order Candidatus Sinidesulfobacterales (Sva0485) by metagenomics and metatranscriptomics.</title>
        <authorList>
            <person name="Tan S."/>
            <person name="Liu J."/>
            <person name="Fang Y."/>
            <person name="Hedlund B."/>
            <person name="Lian Z.-H."/>
            <person name="Huang L.-Y."/>
            <person name="Li J.-T."/>
            <person name="Huang L.-N."/>
            <person name="Li W.-J."/>
            <person name="Jiang H.-C."/>
            <person name="Dong H.-L."/>
            <person name="Shu W.-S."/>
        </authorList>
    </citation>
    <scope>NUCLEOTIDE SEQUENCE [LARGE SCALE GENOMIC DNA]</scope>
    <source>
        <strain evidence="1">AP4</strain>
    </source>
</reference>
<gene>
    <name evidence="1" type="ORF">EVJ48_03950</name>
</gene>
<name>A0A520XEP0_9DELT</name>
<evidence type="ECO:0000313" key="1">
    <source>
        <dbReference type="EMBL" id="RZV39671.1"/>
    </source>
</evidence>
<organism evidence="1 2">
    <name type="scientific">Candidatus Acidulodesulfobacterium acidiphilum</name>
    <dbReference type="NCBI Taxonomy" id="2597224"/>
    <lineage>
        <taxon>Bacteria</taxon>
        <taxon>Deltaproteobacteria</taxon>
        <taxon>Candidatus Acidulodesulfobacterales</taxon>
        <taxon>Candidatus Acidulodesulfobacterium</taxon>
    </lineage>
</organism>
<evidence type="ECO:0000313" key="2">
    <source>
        <dbReference type="Proteomes" id="UP000322454"/>
    </source>
</evidence>
<protein>
    <submittedName>
        <fullName evidence="1">Uncharacterized protein</fullName>
    </submittedName>
</protein>
<accession>A0A520XEP0</accession>
<comment type="caution">
    <text evidence="1">The sequence shown here is derived from an EMBL/GenBank/DDBJ whole genome shotgun (WGS) entry which is preliminary data.</text>
</comment>
<dbReference type="Proteomes" id="UP000322454">
    <property type="component" value="Unassembled WGS sequence"/>
</dbReference>
<sequence>MKSKVKKFAVIIFAFFIFITVLSTLSRLKSGNNKKINILHNTSCKNKKITKLNLSVKGKYTDLKAESTELSKKPLKDIFSIPNKKYENYSRLFILHSKSQKNVVADYVAKPAPYLINANSGFNKGGNLSNVVKNLKFKGFSGKNKRTVVLIFTGGNTALVAINGKKHYIHTGENIGGIFILKVEPSKIIYTRKGKILYKYLND</sequence>
<proteinExistence type="predicted"/>
<dbReference type="AlphaFoldDB" id="A0A520XEP0"/>